<comment type="caution">
    <text evidence="2">The sequence shown here is derived from an EMBL/GenBank/DDBJ whole genome shotgun (WGS) entry which is preliminary data.</text>
</comment>
<dbReference type="InterPro" id="IPR011009">
    <property type="entry name" value="Kinase-like_dom_sf"/>
</dbReference>
<dbReference type="AlphaFoldDB" id="A0A4Q5JAP2"/>
<dbReference type="RefSeq" id="WP_129985172.1">
    <property type="nucleotide sequence ID" value="NZ_SDPU01000008.1"/>
</dbReference>
<dbReference type="Gene3D" id="3.90.1200.10">
    <property type="match status" value="1"/>
</dbReference>
<feature type="domain" description="Aminoglycoside phosphotransferase" evidence="1">
    <location>
        <begin position="41"/>
        <end position="263"/>
    </location>
</feature>
<evidence type="ECO:0000313" key="3">
    <source>
        <dbReference type="Proteomes" id="UP000291189"/>
    </source>
</evidence>
<proteinExistence type="predicted"/>
<organism evidence="2 3">
    <name type="scientific">Nocardioides iriomotensis</name>
    <dbReference type="NCBI Taxonomy" id="715784"/>
    <lineage>
        <taxon>Bacteria</taxon>
        <taxon>Bacillati</taxon>
        <taxon>Actinomycetota</taxon>
        <taxon>Actinomycetes</taxon>
        <taxon>Propionibacteriales</taxon>
        <taxon>Nocardioidaceae</taxon>
        <taxon>Nocardioides</taxon>
    </lineage>
</organism>
<keyword evidence="3" id="KW-1185">Reference proteome</keyword>
<dbReference type="EMBL" id="SDPU01000008">
    <property type="protein sequence ID" value="RYU15098.1"/>
    <property type="molecule type" value="Genomic_DNA"/>
</dbReference>
<evidence type="ECO:0000313" key="2">
    <source>
        <dbReference type="EMBL" id="RYU15098.1"/>
    </source>
</evidence>
<reference evidence="2 3" key="1">
    <citation type="submission" date="2019-01" db="EMBL/GenBank/DDBJ databases">
        <title>Nocardioides guangzhouensis sp. nov., an actinobacterium isolated from soil.</title>
        <authorList>
            <person name="Fu Y."/>
            <person name="Cai Y."/>
            <person name="Lin Z."/>
            <person name="Chen P."/>
        </authorList>
    </citation>
    <scope>NUCLEOTIDE SEQUENCE [LARGE SCALE GENOMIC DNA]</scope>
    <source>
        <strain evidence="2 3">NBRC 105384</strain>
    </source>
</reference>
<dbReference type="SUPFAM" id="SSF56112">
    <property type="entry name" value="Protein kinase-like (PK-like)"/>
    <property type="match status" value="1"/>
</dbReference>
<dbReference type="InterPro" id="IPR002575">
    <property type="entry name" value="Aminoglycoside_PTrfase"/>
</dbReference>
<gene>
    <name evidence="2" type="ORF">ETU37_01835</name>
</gene>
<protein>
    <recommendedName>
        <fullName evidence="1">Aminoglycoside phosphotransferase domain-containing protein</fullName>
    </recommendedName>
</protein>
<sequence length="338" mass="36700">MSGPAVAAHRAVDAWRSLRPRPGVPEGVELLARRPHSTIYRLTGVGRDGAPVIAKLSPSSTATIERAVYQEVLARVPVSAPRFYGLVAEGDGQDWLFVEDVGTERFSPESPAHRTLAAQWLGRLHATAAPLAATTRLPDRGPGHYLRHLRTGRRMIVDHLHDPTLSADDREVLLGVRRQCDLLESVWDEVERICADVPPTLVHGDLRPKNVRVRATGRGSALLPIDWETAGWGVPAADLAPSRGLALQSQVDLEVYAARAQEYWPGVDTATLCRLVTVGGLFRRLAAVDWASHGLVHPWPQKSVAQLRVYKDELGQLTRSLGPAAEAASALRPPAAPG</sequence>
<dbReference type="Pfam" id="PF01636">
    <property type="entry name" value="APH"/>
    <property type="match status" value="1"/>
</dbReference>
<accession>A0A4Q5JAP2</accession>
<dbReference type="Proteomes" id="UP000291189">
    <property type="component" value="Unassembled WGS sequence"/>
</dbReference>
<evidence type="ECO:0000259" key="1">
    <source>
        <dbReference type="Pfam" id="PF01636"/>
    </source>
</evidence>
<name>A0A4Q5JAP2_9ACTN</name>
<dbReference type="OrthoDB" id="101887at2"/>